<dbReference type="Gene3D" id="6.10.250.2750">
    <property type="match status" value="1"/>
</dbReference>
<dbReference type="PANTHER" id="PTHR42905:SF16">
    <property type="entry name" value="CARBOXYPHOSPHONOENOLPYRUVATE PHOSPHONOMUTASE-LIKE PROTEIN (AFU_ORTHOLOGUE AFUA_5G07230)"/>
    <property type="match status" value="1"/>
</dbReference>
<protein>
    <submittedName>
        <fullName evidence="2">Isocitrate lyase/phosphoenolpyruvate mutase family protein</fullName>
    </submittedName>
    <submittedName>
        <fullName evidence="1">Methylisocitrate lyase</fullName>
        <ecNumber evidence="1">4.1.3.30</ecNumber>
    </submittedName>
</protein>
<keyword evidence="2" id="KW-0670">Pyruvate</keyword>
<organism evidence="2 3">
    <name type="scientific">Afipia massiliensis</name>
    <dbReference type="NCBI Taxonomy" id="211460"/>
    <lineage>
        <taxon>Bacteria</taxon>
        <taxon>Pseudomonadati</taxon>
        <taxon>Pseudomonadota</taxon>
        <taxon>Alphaproteobacteria</taxon>
        <taxon>Hyphomicrobiales</taxon>
        <taxon>Nitrobacteraceae</taxon>
        <taxon>Afipia</taxon>
    </lineage>
</organism>
<dbReference type="GO" id="GO:0046421">
    <property type="term" value="F:methylisocitrate lyase activity"/>
    <property type="evidence" value="ECO:0007669"/>
    <property type="project" value="UniProtKB-EC"/>
</dbReference>
<dbReference type="PANTHER" id="PTHR42905">
    <property type="entry name" value="PHOSPHOENOLPYRUVATE CARBOXYLASE"/>
    <property type="match status" value="1"/>
</dbReference>
<dbReference type="Pfam" id="PF13714">
    <property type="entry name" value="PEP_mutase"/>
    <property type="match status" value="1"/>
</dbReference>
<evidence type="ECO:0000313" key="1">
    <source>
        <dbReference type="EMBL" id="MBB5051673.1"/>
    </source>
</evidence>
<name>A0A4U6BQE0_9BRAD</name>
<evidence type="ECO:0000313" key="4">
    <source>
        <dbReference type="Proteomes" id="UP000521227"/>
    </source>
</evidence>
<dbReference type="OrthoDB" id="9785398at2"/>
<gene>
    <name evidence="1" type="ORF">HNQ36_001627</name>
    <name evidence="2" type="ORF">YH63_015685</name>
</gene>
<evidence type="ECO:0000313" key="3">
    <source>
        <dbReference type="Proteomes" id="UP000034832"/>
    </source>
</evidence>
<dbReference type="EMBL" id="LBIA02000001">
    <property type="protein sequence ID" value="TKT72750.1"/>
    <property type="molecule type" value="Genomic_DNA"/>
</dbReference>
<evidence type="ECO:0000313" key="2">
    <source>
        <dbReference type="EMBL" id="TKT72750.1"/>
    </source>
</evidence>
<dbReference type="AlphaFoldDB" id="A0A4U6BQE0"/>
<keyword evidence="3" id="KW-1185">Reference proteome</keyword>
<dbReference type="RefSeq" id="WP_046826794.1">
    <property type="nucleotide sequence ID" value="NZ_JACHIJ010000002.1"/>
</dbReference>
<reference evidence="2 3" key="1">
    <citation type="submission" date="2019-04" db="EMBL/GenBank/DDBJ databases">
        <title>Whole genome sequencing of cave bacteria.</title>
        <authorList>
            <person name="Gan H.M."/>
            <person name="Barton H."/>
            <person name="Savka M.A."/>
        </authorList>
    </citation>
    <scope>NUCLEOTIDE SEQUENCE [LARGE SCALE GENOMIC DNA]</scope>
    <source>
        <strain evidence="2 3">LC387</strain>
    </source>
</reference>
<dbReference type="InterPro" id="IPR015813">
    <property type="entry name" value="Pyrv/PenolPyrv_kinase-like_dom"/>
</dbReference>
<accession>A0A4U6BQE0</accession>
<keyword evidence="2" id="KW-0456">Lyase</keyword>
<dbReference type="EC" id="4.1.3.30" evidence="1"/>
<sequence length="278" mass="28900">MPVSIAQKRADFRKLHESGCFVLPNPWDVGSAQLLQGMGFKALASTSSGFAWSIGHPDNKVTCDDVLAHLKTLNDATDLPVNADFEAGFAHDPAGVAANVARGVATGVAGLSIEDSTGDASAPLYEMTLAVERMRAARSAIDAAGGDVVLVGRCESFLIGQPDLKATIARLIAYAEAGADCLYAPGIRTKEQIAAVVKELAPKPINVLWGGPGMTQAELADLGVRRISVGGALARTAWGAFLKAAREIAESGSFAGMAQAVPHGEINGFFAKAAKERK</sequence>
<comment type="caution">
    <text evidence="2">The sequence shown here is derived from an EMBL/GenBank/DDBJ whole genome shotgun (WGS) entry which is preliminary data.</text>
</comment>
<dbReference type="InterPro" id="IPR039556">
    <property type="entry name" value="ICL/PEPM"/>
</dbReference>
<dbReference type="Proteomes" id="UP000034832">
    <property type="component" value="Unassembled WGS sequence"/>
</dbReference>
<proteinExistence type="predicted"/>
<dbReference type="Gene3D" id="3.20.20.60">
    <property type="entry name" value="Phosphoenolpyruvate-binding domains"/>
    <property type="match status" value="1"/>
</dbReference>
<reference evidence="1 4" key="2">
    <citation type="submission" date="2020-08" db="EMBL/GenBank/DDBJ databases">
        <title>Genomic Encyclopedia of Type Strains, Phase IV (KMG-IV): sequencing the most valuable type-strain genomes for metagenomic binning, comparative biology and taxonomic classification.</title>
        <authorList>
            <person name="Goeker M."/>
        </authorList>
    </citation>
    <scope>NUCLEOTIDE SEQUENCE [LARGE SCALE GENOMIC DNA]</scope>
    <source>
        <strain evidence="1 4">DSM 17498</strain>
    </source>
</reference>
<dbReference type="CDD" id="cd00377">
    <property type="entry name" value="ICL_PEPM"/>
    <property type="match status" value="1"/>
</dbReference>
<dbReference type="EMBL" id="JACHIJ010000002">
    <property type="protein sequence ID" value="MBB5051673.1"/>
    <property type="molecule type" value="Genomic_DNA"/>
</dbReference>
<dbReference type="Proteomes" id="UP000521227">
    <property type="component" value="Unassembled WGS sequence"/>
</dbReference>
<dbReference type="SUPFAM" id="SSF51621">
    <property type="entry name" value="Phosphoenolpyruvate/pyruvate domain"/>
    <property type="match status" value="1"/>
</dbReference>
<dbReference type="STRING" id="211460.YH63_03330"/>
<dbReference type="InterPro" id="IPR040442">
    <property type="entry name" value="Pyrv_kinase-like_dom_sf"/>
</dbReference>